<dbReference type="EMBL" id="MOBQ01000016">
    <property type="protein sequence ID" value="RON46312.1"/>
    <property type="molecule type" value="Genomic_DNA"/>
</dbReference>
<sequence length="277" mass="30304">MSQPVFVNLACVPSPEVTQAPDNPISVRRVDVGQSEITVHVRPWPFMAPSNTVTLHVCGQRNDGSPFMLRVAYAERVTDADLDEGWQCSISWSGIEDLLHGSSLVFVFQVAFDDCCGCCPLLLPPVSLQVNVPWRDLTTFTDGDYNDWQAGPAAADPQDLSIIKLPDGNEVLFNNTYTSNSNGVVLFKTYSELRVGEVYEFSMRTRRSTVVGTRPILALRAGDTVVAGPEEIPGADWMILRGSFTASAATMTFNIVSEVATGSGNDYYVDDILLRTL</sequence>
<dbReference type="OrthoDB" id="7025024at2"/>
<name>A0A423K4D9_9PSED</name>
<evidence type="ECO:0000313" key="1">
    <source>
        <dbReference type="EMBL" id="RON46312.1"/>
    </source>
</evidence>
<dbReference type="SUPFAM" id="SSF49785">
    <property type="entry name" value="Galactose-binding domain-like"/>
    <property type="match status" value="1"/>
</dbReference>
<accession>A0A423K4D9</accession>
<dbReference type="AlphaFoldDB" id="A0A423K4D9"/>
<dbReference type="Proteomes" id="UP000285349">
    <property type="component" value="Unassembled WGS sequence"/>
</dbReference>
<protein>
    <recommendedName>
        <fullName evidence="3">CBM-cenC domain-containing protein</fullName>
    </recommendedName>
</protein>
<proteinExistence type="predicted"/>
<comment type="caution">
    <text evidence="1">The sequence shown here is derived from an EMBL/GenBank/DDBJ whole genome shotgun (WGS) entry which is preliminary data.</text>
</comment>
<dbReference type="RefSeq" id="WP_148058610.1">
    <property type="nucleotide sequence ID" value="NZ_MOBQ01000016.1"/>
</dbReference>
<dbReference type="Gene3D" id="2.60.120.260">
    <property type="entry name" value="Galactose-binding domain-like"/>
    <property type="match status" value="1"/>
</dbReference>
<dbReference type="InterPro" id="IPR008979">
    <property type="entry name" value="Galactose-bd-like_sf"/>
</dbReference>
<evidence type="ECO:0000313" key="2">
    <source>
        <dbReference type="Proteomes" id="UP000285349"/>
    </source>
</evidence>
<gene>
    <name evidence="1" type="ORF">BK666_14310</name>
</gene>
<reference evidence="1 2" key="1">
    <citation type="submission" date="2016-10" db="EMBL/GenBank/DDBJ databases">
        <title>Comparative genome analysis of multiple Pseudomonas spp. focuses on biocontrol and plant growth promoting traits.</title>
        <authorList>
            <person name="Tao X.-Y."/>
            <person name="Taylor C.G."/>
        </authorList>
    </citation>
    <scope>NUCLEOTIDE SEQUENCE [LARGE SCALE GENOMIC DNA]</scope>
    <source>
        <strain evidence="1 2">37A10</strain>
    </source>
</reference>
<organism evidence="1 2">
    <name type="scientific">Pseudomonas frederiksbergensis</name>
    <dbReference type="NCBI Taxonomy" id="104087"/>
    <lineage>
        <taxon>Bacteria</taxon>
        <taxon>Pseudomonadati</taxon>
        <taxon>Pseudomonadota</taxon>
        <taxon>Gammaproteobacteria</taxon>
        <taxon>Pseudomonadales</taxon>
        <taxon>Pseudomonadaceae</taxon>
        <taxon>Pseudomonas</taxon>
    </lineage>
</organism>
<evidence type="ECO:0008006" key="3">
    <source>
        <dbReference type="Google" id="ProtNLM"/>
    </source>
</evidence>